<feature type="transmembrane region" description="Helical" evidence="1">
    <location>
        <begin position="78"/>
        <end position="104"/>
    </location>
</feature>
<dbReference type="AlphaFoldDB" id="A0ABD3TKK1"/>
<evidence type="ECO:0000313" key="4">
    <source>
        <dbReference type="Proteomes" id="UP001634394"/>
    </source>
</evidence>
<dbReference type="Gene3D" id="3.20.20.80">
    <property type="entry name" value="Glycosidases"/>
    <property type="match status" value="1"/>
</dbReference>
<dbReference type="PANTHER" id="PTHR10357">
    <property type="entry name" value="ALPHA-AMYLASE FAMILY MEMBER"/>
    <property type="match status" value="1"/>
</dbReference>
<evidence type="ECO:0000256" key="1">
    <source>
        <dbReference type="SAM" id="Phobius"/>
    </source>
</evidence>
<proteinExistence type="predicted"/>
<dbReference type="InterPro" id="IPR013780">
    <property type="entry name" value="Glyco_hydro_b"/>
</dbReference>
<gene>
    <name evidence="3" type="ORF">ACJMK2_022664</name>
</gene>
<reference evidence="3 4" key="1">
    <citation type="submission" date="2024-11" db="EMBL/GenBank/DDBJ databases">
        <title>Chromosome-level genome assembly of the freshwater bivalve Anodonta woodiana.</title>
        <authorList>
            <person name="Chen X."/>
        </authorList>
    </citation>
    <scope>NUCLEOTIDE SEQUENCE [LARGE SCALE GENOMIC DNA]</scope>
    <source>
        <strain evidence="3">MN2024</strain>
        <tissue evidence="3">Gills</tissue>
    </source>
</reference>
<dbReference type="InterPro" id="IPR031984">
    <property type="entry name" value="SLC3A2_N"/>
</dbReference>
<dbReference type="Proteomes" id="UP001634394">
    <property type="component" value="Unassembled WGS sequence"/>
</dbReference>
<organism evidence="3 4">
    <name type="scientific">Sinanodonta woodiana</name>
    <name type="common">Chinese pond mussel</name>
    <name type="synonym">Anodonta woodiana</name>
    <dbReference type="NCBI Taxonomy" id="1069815"/>
    <lineage>
        <taxon>Eukaryota</taxon>
        <taxon>Metazoa</taxon>
        <taxon>Spiralia</taxon>
        <taxon>Lophotrochozoa</taxon>
        <taxon>Mollusca</taxon>
        <taxon>Bivalvia</taxon>
        <taxon>Autobranchia</taxon>
        <taxon>Heteroconchia</taxon>
        <taxon>Palaeoheterodonta</taxon>
        <taxon>Unionida</taxon>
        <taxon>Unionoidea</taxon>
        <taxon>Unionidae</taxon>
        <taxon>Unioninae</taxon>
        <taxon>Sinanodonta</taxon>
    </lineage>
</organism>
<dbReference type="Gene3D" id="3.90.400.10">
    <property type="entry name" value="Oligo-1,6-glucosidase, Domain 2"/>
    <property type="match status" value="1"/>
</dbReference>
<dbReference type="InterPro" id="IPR017853">
    <property type="entry name" value="GH"/>
</dbReference>
<keyword evidence="4" id="KW-1185">Reference proteome</keyword>
<dbReference type="SUPFAM" id="SSF51011">
    <property type="entry name" value="Glycosyl hydrolase domain"/>
    <property type="match status" value="1"/>
</dbReference>
<protein>
    <recommendedName>
        <fullName evidence="2">Glycosyl hydrolase family 13 catalytic domain-containing protein</fullName>
    </recommendedName>
</protein>
<dbReference type="EMBL" id="JBJQND010000018">
    <property type="protein sequence ID" value="KAL3837297.1"/>
    <property type="molecule type" value="Genomic_DNA"/>
</dbReference>
<dbReference type="Pfam" id="PF16028">
    <property type="entry name" value="SLC3A2_N"/>
    <property type="match status" value="1"/>
</dbReference>
<dbReference type="SUPFAM" id="SSF51445">
    <property type="entry name" value="(Trans)glycosidases"/>
    <property type="match status" value="1"/>
</dbReference>
<dbReference type="Gene3D" id="2.60.40.1180">
    <property type="entry name" value="Golgi alpha-mannosidase II"/>
    <property type="match status" value="1"/>
</dbReference>
<keyword evidence="1" id="KW-1133">Transmembrane helix</keyword>
<evidence type="ECO:0000259" key="2">
    <source>
        <dbReference type="SMART" id="SM00642"/>
    </source>
</evidence>
<comment type="caution">
    <text evidence="3">The sequence shown here is derived from an EMBL/GenBank/DDBJ whole genome shotgun (WGS) entry which is preliminary data.</text>
</comment>
<feature type="domain" description="Glycosyl hydrolase family 13 catalytic" evidence="2">
    <location>
        <begin position="123"/>
        <end position="553"/>
    </location>
</feature>
<dbReference type="PANTHER" id="PTHR10357:SF179">
    <property type="entry name" value="NEUTRAL AND BASIC AMINO ACID TRANSPORT PROTEIN RBAT"/>
    <property type="match status" value="1"/>
</dbReference>
<dbReference type="InterPro" id="IPR006047">
    <property type="entry name" value="GH13_cat_dom"/>
</dbReference>
<keyword evidence="1" id="KW-0812">Transmembrane</keyword>
<name>A0ABD3TKK1_SINWO</name>
<dbReference type="InterPro" id="IPR045857">
    <property type="entry name" value="O16G_dom_2"/>
</dbReference>
<keyword evidence="1" id="KW-0472">Membrane</keyword>
<dbReference type="SMART" id="SM00642">
    <property type="entry name" value="Aamy"/>
    <property type="match status" value="1"/>
</dbReference>
<sequence>MSSGVYLVSSKPVDDKSPNIYDNPAFSNGGSPHVKAKFSSVDGVDLSFHEKTPSDKPFRGMGKEELLRHSSKPFWRRLRMICIAIVIIGWIALIITVVALVLIYPRCRTAEPVSWWQKSPVYRVYVPSYSDSDGNGWGDLKGLESKLDYINSIGFKVISLSPIYKASNNDFSVINHTEIDPIFGNMSDFTSLLNAAHNKGMYVVLDFIPNQTGDKHNWFAESNTSTSKDNPKRNYYVWESDSTVPNNWLSVYNESAWERNSVRQTYYLHQFLKSEPDLNLRSSLVQEELVKVLKFWLDLGVDGFFVRQSAYLFEDYDLRNETIDPKFGTSNTDDYSHYIHNYTFGLPESKDMLARWRSLLDEYNGTERILIADIKSDINHVMRYYGTGRDGVHLSLNQMFLEINTSCDGTCISEHVNNWMTHLPDGKWSNWMAGDENTNRIASRINSTRYVKALSMLMMLLPGTPIWYYGDEVNMIDNTNTSTVETGGRNQLMRGLMYWNNETNGGFQNCASNSSCSATWMSSNGGHINNNVQTLNESDGSLIQFLRSLTKLRQQPSFEHGYYTRVYSSANVFAFIREFDGEKGYLVAINFGSGEVSGDFTGSHSSVQVKGTVEIDSEYSSEADVDPKSLKLKPYNGVVVSWDYMAKEL</sequence>
<evidence type="ECO:0000313" key="3">
    <source>
        <dbReference type="EMBL" id="KAL3837297.1"/>
    </source>
</evidence>
<accession>A0ABD3TKK1</accession>
<dbReference type="Pfam" id="PF00128">
    <property type="entry name" value="Alpha-amylase"/>
    <property type="match status" value="1"/>
</dbReference>